<organism evidence="6 7">
    <name type="scientific">Pseudovirgaria hyperparasitica</name>
    <dbReference type="NCBI Taxonomy" id="470096"/>
    <lineage>
        <taxon>Eukaryota</taxon>
        <taxon>Fungi</taxon>
        <taxon>Dikarya</taxon>
        <taxon>Ascomycota</taxon>
        <taxon>Pezizomycotina</taxon>
        <taxon>Dothideomycetes</taxon>
        <taxon>Dothideomycetes incertae sedis</taxon>
        <taxon>Acrospermales</taxon>
        <taxon>Acrospermaceae</taxon>
        <taxon>Pseudovirgaria</taxon>
    </lineage>
</organism>
<keyword evidence="3" id="KW-0732">Signal</keyword>
<comment type="similarity">
    <text evidence="1">Belongs to the peptidase S28 family.</text>
</comment>
<evidence type="ECO:0000256" key="4">
    <source>
        <dbReference type="ARBA" id="ARBA00022801"/>
    </source>
</evidence>
<dbReference type="EMBL" id="ML996567">
    <property type="protein sequence ID" value="KAF2760904.1"/>
    <property type="molecule type" value="Genomic_DNA"/>
</dbReference>
<name>A0A6A6WFS0_9PEZI</name>
<dbReference type="RefSeq" id="XP_033603355.1">
    <property type="nucleotide sequence ID" value="XM_033748815.1"/>
</dbReference>
<dbReference type="Proteomes" id="UP000799437">
    <property type="component" value="Unassembled WGS sequence"/>
</dbReference>
<evidence type="ECO:0008006" key="8">
    <source>
        <dbReference type="Google" id="ProtNLM"/>
    </source>
</evidence>
<evidence type="ECO:0000256" key="3">
    <source>
        <dbReference type="ARBA" id="ARBA00022729"/>
    </source>
</evidence>
<dbReference type="Gene3D" id="3.40.50.1820">
    <property type="entry name" value="alpha/beta hydrolase"/>
    <property type="match status" value="2"/>
</dbReference>
<reference evidence="6" key="1">
    <citation type="journal article" date="2020" name="Stud. Mycol.">
        <title>101 Dothideomycetes genomes: a test case for predicting lifestyles and emergence of pathogens.</title>
        <authorList>
            <person name="Haridas S."/>
            <person name="Albert R."/>
            <person name="Binder M."/>
            <person name="Bloem J."/>
            <person name="Labutti K."/>
            <person name="Salamov A."/>
            <person name="Andreopoulos B."/>
            <person name="Baker S."/>
            <person name="Barry K."/>
            <person name="Bills G."/>
            <person name="Bluhm B."/>
            <person name="Cannon C."/>
            <person name="Castanera R."/>
            <person name="Culley D."/>
            <person name="Daum C."/>
            <person name="Ezra D."/>
            <person name="Gonzalez J."/>
            <person name="Henrissat B."/>
            <person name="Kuo A."/>
            <person name="Liang C."/>
            <person name="Lipzen A."/>
            <person name="Lutzoni F."/>
            <person name="Magnuson J."/>
            <person name="Mondo S."/>
            <person name="Nolan M."/>
            <person name="Ohm R."/>
            <person name="Pangilinan J."/>
            <person name="Park H.-J."/>
            <person name="Ramirez L."/>
            <person name="Alfaro M."/>
            <person name="Sun H."/>
            <person name="Tritt A."/>
            <person name="Yoshinaga Y."/>
            <person name="Zwiers L.-H."/>
            <person name="Turgeon B."/>
            <person name="Goodwin S."/>
            <person name="Spatafora J."/>
            <person name="Crous P."/>
            <person name="Grigoriev I."/>
        </authorList>
    </citation>
    <scope>NUCLEOTIDE SEQUENCE</scope>
    <source>
        <strain evidence="6">CBS 121739</strain>
    </source>
</reference>
<accession>A0A6A6WFS0</accession>
<gene>
    <name evidence="6" type="ORF">EJ05DRAFT_524154</name>
</gene>
<dbReference type="InterPro" id="IPR029058">
    <property type="entry name" value="AB_hydrolase_fold"/>
</dbReference>
<dbReference type="GO" id="GO:0008239">
    <property type="term" value="F:dipeptidyl-peptidase activity"/>
    <property type="evidence" value="ECO:0007669"/>
    <property type="project" value="TreeGrafter"/>
</dbReference>
<keyword evidence="2" id="KW-0645">Protease</keyword>
<keyword evidence="5" id="KW-0325">Glycoprotein</keyword>
<evidence type="ECO:0000313" key="6">
    <source>
        <dbReference type="EMBL" id="KAF2760904.1"/>
    </source>
</evidence>
<dbReference type="AlphaFoldDB" id="A0A6A6WFS0"/>
<evidence type="ECO:0000256" key="5">
    <source>
        <dbReference type="ARBA" id="ARBA00023180"/>
    </source>
</evidence>
<dbReference type="PANTHER" id="PTHR11010">
    <property type="entry name" value="PROTEASE S28 PRO-X CARBOXYPEPTIDASE-RELATED"/>
    <property type="match status" value="1"/>
</dbReference>
<sequence length="535" mass="59571">MLTAGMGLASLVSGAAEPIRYVAPQVAARQNFPAVYKAYTFDQTIDHFPNSKRYEPHANGTFQQRYFFDSSYYKPGGPVFLYIGGETSGESRLSNLQTGIIQVLMQQFDGLGVILENRYYGGSNGGSYPFETSTVDELAYLTTEQTIADNVNFARHATFPGVNATVTAPSTPWILYGGSLAGAQTAFSVQTYGDILYGGIASSATTNAVLGYAQWYDPIQKYGPQDCIARINKLVDNIDHVLFSNNTAAITQLKQTFGLEALKDSRDFAMTIAFPLGGPMFYPTNTWQELNWYTDYTSDDFFQFCGNVTDLDTPEDVTAVDSVLAAYTGGEDWKGLGNYAEYVKNVIVPLCEDGDLNNQKCFGTQNSTAWAEIANSGDRSYLYTSCTEQGAFIAAPTHGKSLISRVLQPSYTQQWCEWSFEPGQYNRIPKTPDLAKYNKYGGYDVEADRLAHIDGDQDVWLDLCYHSNNAPKRYSSDLRPEYLITGAGHHWDSSGIKDVGAEPQFIREAHRWEIRTVKRWLSDFDSWKSTKHSEL</sequence>
<dbReference type="GO" id="GO:0070008">
    <property type="term" value="F:serine-type exopeptidase activity"/>
    <property type="evidence" value="ECO:0007669"/>
    <property type="project" value="InterPro"/>
</dbReference>
<evidence type="ECO:0000256" key="2">
    <source>
        <dbReference type="ARBA" id="ARBA00022670"/>
    </source>
</evidence>
<dbReference type="GO" id="GO:0006508">
    <property type="term" value="P:proteolysis"/>
    <property type="evidence" value="ECO:0007669"/>
    <property type="project" value="UniProtKB-KW"/>
</dbReference>
<dbReference type="SUPFAM" id="SSF53474">
    <property type="entry name" value="alpha/beta-Hydrolases"/>
    <property type="match status" value="1"/>
</dbReference>
<dbReference type="InterPro" id="IPR008758">
    <property type="entry name" value="Peptidase_S28"/>
</dbReference>
<keyword evidence="4" id="KW-0378">Hydrolase</keyword>
<proteinExistence type="inferred from homology"/>
<protein>
    <recommendedName>
        <fullName evidence="8">Extracelular serine carboxypeptidase</fullName>
    </recommendedName>
</protein>
<dbReference type="PANTHER" id="PTHR11010:SF117">
    <property type="entry name" value="SERINE PROTEASE 16"/>
    <property type="match status" value="1"/>
</dbReference>
<dbReference type="GeneID" id="54489869"/>
<evidence type="ECO:0000256" key="1">
    <source>
        <dbReference type="ARBA" id="ARBA00011079"/>
    </source>
</evidence>
<evidence type="ECO:0000313" key="7">
    <source>
        <dbReference type="Proteomes" id="UP000799437"/>
    </source>
</evidence>
<keyword evidence="7" id="KW-1185">Reference proteome</keyword>
<dbReference type="Pfam" id="PF05577">
    <property type="entry name" value="Peptidase_S28"/>
    <property type="match status" value="1"/>
</dbReference>
<dbReference type="OrthoDB" id="1735038at2759"/>